<sequence>MLNSVSHLSGSSVHASDGEIGQVSEVFFDDHSWAIRYLVINTGSWLAERKVLISPYAVRQPLGETRSIRVNLTKQQLRDSPDVDTHQPVSRRHERELLGFYQYPEYWAGGGLWGLGLTPYGPMMPLSEAELAANRAMLERDFKPADVHLRSSTQVIGYHIEAAHESIGQVEDFIFDDYNWAIRYLILDTNSWWPGGRKVLIGLHWVDKIEWATRRLHVNLTRNQVKASPVYQGLDQLHRDYETRLHQSYKRQGYWD</sequence>
<organism evidence="1 2">
    <name type="scientific">Roseateles aquae</name>
    <dbReference type="NCBI Taxonomy" id="3077235"/>
    <lineage>
        <taxon>Bacteria</taxon>
        <taxon>Pseudomonadati</taxon>
        <taxon>Pseudomonadota</taxon>
        <taxon>Betaproteobacteria</taxon>
        <taxon>Burkholderiales</taxon>
        <taxon>Sphaerotilaceae</taxon>
        <taxon>Roseateles</taxon>
    </lineage>
</organism>
<dbReference type="SUPFAM" id="SSF50346">
    <property type="entry name" value="PRC-barrel domain"/>
    <property type="match status" value="2"/>
</dbReference>
<name>A0ABU3P5A8_9BURK</name>
<protein>
    <submittedName>
        <fullName evidence="1">PRC-barrel domain-containing protein</fullName>
    </submittedName>
</protein>
<dbReference type="InterPro" id="IPR014747">
    <property type="entry name" value="Bac_photo_RC_H_C"/>
</dbReference>
<comment type="caution">
    <text evidence="1">The sequence shown here is derived from an EMBL/GenBank/DDBJ whole genome shotgun (WGS) entry which is preliminary data.</text>
</comment>
<dbReference type="Gene3D" id="3.90.50.10">
    <property type="entry name" value="Photosynthetic Reaction Center, subunit H, domain 2"/>
    <property type="match status" value="2"/>
</dbReference>
<accession>A0ABU3P5A8</accession>
<dbReference type="RefSeq" id="WP_315647988.1">
    <property type="nucleotide sequence ID" value="NZ_JAVXZY010000001.1"/>
</dbReference>
<gene>
    <name evidence="1" type="ORF">RQP53_00565</name>
</gene>
<reference evidence="1" key="1">
    <citation type="submission" date="2023-09" db="EMBL/GenBank/DDBJ databases">
        <title>Paucibacter sp. APW11 Genome sequencing and assembly.</title>
        <authorList>
            <person name="Kim I."/>
        </authorList>
    </citation>
    <scope>NUCLEOTIDE SEQUENCE</scope>
    <source>
        <strain evidence="1">APW11</strain>
    </source>
</reference>
<dbReference type="InterPro" id="IPR011033">
    <property type="entry name" value="PRC_barrel-like_sf"/>
</dbReference>
<evidence type="ECO:0000313" key="2">
    <source>
        <dbReference type="Proteomes" id="UP001246372"/>
    </source>
</evidence>
<proteinExistence type="predicted"/>
<dbReference type="Proteomes" id="UP001246372">
    <property type="component" value="Unassembled WGS sequence"/>
</dbReference>
<evidence type="ECO:0000313" key="1">
    <source>
        <dbReference type="EMBL" id="MDT8997761.1"/>
    </source>
</evidence>
<dbReference type="EMBL" id="JAVXZY010000001">
    <property type="protein sequence ID" value="MDT8997761.1"/>
    <property type="molecule type" value="Genomic_DNA"/>
</dbReference>
<keyword evidence="2" id="KW-1185">Reference proteome</keyword>